<keyword evidence="1" id="KW-0732">Signal</keyword>
<evidence type="ECO:0000313" key="4">
    <source>
        <dbReference type="Proteomes" id="UP000223982"/>
    </source>
</evidence>
<protein>
    <submittedName>
        <fullName evidence="3">Uncharacterized protein</fullName>
    </submittedName>
</protein>
<evidence type="ECO:0000313" key="5">
    <source>
        <dbReference type="Proteomes" id="UP000256621"/>
    </source>
</evidence>
<proteinExistence type="predicted"/>
<organism evidence="3 4">
    <name type="scientific">Cutibacterium acnes</name>
    <name type="common">Propionibacterium acnes</name>
    <dbReference type="NCBI Taxonomy" id="1747"/>
    <lineage>
        <taxon>Bacteria</taxon>
        <taxon>Bacillati</taxon>
        <taxon>Actinomycetota</taxon>
        <taxon>Actinomycetes</taxon>
        <taxon>Propionibacteriales</taxon>
        <taxon>Propionibacteriaceae</taxon>
        <taxon>Cutibacterium</taxon>
    </lineage>
</organism>
<feature type="signal peptide" evidence="1">
    <location>
        <begin position="1"/>
        <end position="26"/>
    </location>
</feature>
<evidence type="ECO:0000313" key="2">
    <source>
        <dbReference type="EMBL" id="AXM07589.1"/>
    </source>
</evidence>
<dbReference type="AlphaFoldDB" id="A0AA44U351"/>
<dbReference type="Proteomes" id="UP000223982">
    <property type="component" value="Unassembled WGS sequence"/>
</dbReference>
<dbReference type="EMBL" id="LKVB01000009">
    <property type="protein sequence ID" value="PHJ26682.1"/>
    <property type="molecule type" value="Genomic_DNA"/>
</dbReference>
<evidence type="ECO:0000313" key="3">
    <source>
        <dbReference type="EMBL" id="PHJ26682.1"/>
    </source>
</evidence>
<reference evidence="2 5" key="2">
    <citation type="submission" date="2018-08" db="EMBL/GenBank/DDBJ databases">
        <title>Genome sequencing of Cutibacterium acnes KCOM 1315.</title>
        <authorList>
            <person name="Kook J.-K."/>
            <person name="Park S.-N."/>
            <person name="Lim Y.K."/>
        </authorList>
    </citation>
    <scope>NUCLEOTIDE SEQUENCE [LARGE SCALE GENOMIC DNA]</scope>
    <source>
        <strain evidence="2 5">KCOM 1315</strain>
    </source>
</reference>
<dbReference type="Proteomes" id="UP000256621">
    <property type="component" value="Chromosome"/>
</dbReference>
<feature type="chain" id="PRO_5041209772" evidence="1">
    <location>
        <begin position="27"/>
        <end position="68"/>
    </location>
</feature>
<name>A0AA44U351_CUTAC</name>
<reference evidence="3 4" key="1">
    <citation type="submission" date="2017-02" db="EMBL/GenBank/DDBJ databases">
        <title>Prevalence of linear plasmids in Propionibacterium acnes isolates obtained from cancerous prostatic tissue.</title>
        <authorList>
            <person name="Davidsson S."/>
            <person name="Bruggemann H."/>
        </authorList>
    </citation>
    <scope>NUCLEOTIDE SEQUENCE [LARGE SCALE GENOMIC DNA]</scope>
    <source>
        <strain evidence="3 4">09-9</strain>
    </source>
</reference>
<evidence type="ECO:0000256" key="1">
    <source>
        <dbReference type="SAM" id="SignalP"/>
    </source>
</evidence>
<gene>
    <name evidence="3" type="ORF">APS60_09240</name>
    <name evidence="2" type="ORF">DXN06_11050</name>
</gene>
<sequence length="68" mass="7150">MKKNWLLTTLLATMMIAMGTTTTAFASPPTDITPEHPGGVTRLTAPTESPRILRGQVCPAGPLQSGSQ</sequence>
<accession>A0AA44U351</accession>
<dbReference type="EMBL" id="CP031442">
    <property type="protein sequence ID" value="AXM07589.1"/>
    <property type="molecule type" value="Genomic_DNA"/>
</dbReference>